<dbReference type="Gene3D" id="1.10.10.60">
    <property type="entry name" value="Homeodomain-like"/>
    <property type="match status" value="2"/>
</dbReference>
<evidence type="ECO:0000256" key="2">
    <source>
        <dbReference type="ARBA" id="ARBA00023125"/>
    </source>
</evidence>
<keyword evidence="3" id="KW-0804">Transcription</keyword>
<keyword evidence="6" id="KW-1185">Reference proteome</keyword>
<dbReference type="Proteomes" id="UP000076720">
    <property type="component" value="Chromosome"/>
</dbReference>
<proteinExistence type="predicted"/>
<dbReference type="SMART" id="SM00342">
    <property type="entry name" value="HTH_ARAC"/>
    <property type="match status" value="1"/>
</dbReference>
<dbReference type="InterPro" id="IPR050204">
    <property type="entry name" value="AraC_XylS_family_regulators"/>
</dbReference>
<dbReference type="InterPro" id="IPR018060">
    <property type="entry name" value="HTH_AraC"/>
</dbReference>
<dbReference type="Gene3D" id="2.60.120.280">
    <property type="entry name" value="Regulatory protein AraC"/>
    <property type="match status" value="1"/>
</dbReference>
<dbReference type="SUPFAM" id="SSF51215">
    <property type="entry name" value="Regulatory protein AraC"/>
    <property type="match status" value="1"/>
</dbReference>
<dbReference type="SUPFAM" id="SSF46689">
    <property type="entry name" value="Homeodomain-like"/>
    <property type="match status" value="2"/>
</dbReference>
<dbReference type="InterPro" id="IPR003313">
    <property type="entry name" value="AraC-bd"/>
</dbReference>
<keyword evidence="1" id="KW-0805">Transcription regulation</keyword>
<reference evidence="6" key="1">
    <citation type="submission" date="2015-10" db="EMBL/GenBank/DDBJ databases">
        <title>Complete genome sequence of Streptomyces ambofaciens DSM 40697.</title>
        <authorList>
            <person name="Thibessard A."/>
            <person name="Leblond P."/>
        </authorList>
    </citation>
    <scope>NUCLEOTIDE SEQUENCE [LARGE SCALE GENOMIC DNA]</scope>
    <source>
        <strain evidence="6">DSM 40697</strain>
    </source>
</reference>
<keyword evidence="2" id="KW-0238">DNA-binding</keyword>
<dbReference type="InterPro" id="IPR020449">
    <property type="entry name" value="Tscrpt_reg_AraC-type_HTH"/>
</dbReference>
<evidence type="ECO:0000256" key="1">
    <source>
        <dbReference type="ARBA" id="ARBA00023015"/>
    </source>
</evidence>
<reference evidence="5 6" key="2">
    <citation type="journal article" date="2016" name="Genome Announc.">
        <title>Complete Genome Sequence of Streptomyces ambofaciens DSM 40697, a Paradigm for Genome Plasticity Studies.</title>
        <authorList>
            <person name="Thibessard A."/>
            <person name="Leblond P."/>
        </authorList>
    </citation>
    <scope>NUCLEOTIDE SEQUENCE [LARGE SCALE GENOMIC DNA]</scope>
    <source>
        <strain evidence="5 6">DSM 40697</strain>
    </source>
</reference>
<feature type="domain" description="HTH araC/xylS-type" evidence="4">
    <location>
        <begin position="158"/>
        <end position="256"/>
    </location>
</feature>
<dbReference type="Pfam" id="PF02311">
    <property type="entry name" value="AraC_binding"/>
    <property type="match status" value="1"/>
</dbReference>
<accession>A0ABM6B9L5</accession>
<protein>
    <recommendedName>
        <fullName evidence="4">HTH araC/xylS-type domain-containing protein</fullName>
    </recommendedName>
</protein>
<dbReference type="PROSITE" id="PS01124">
    <property type="entry name" value="HTH_ARAC_FAMILY_2"/>
    <property type="match status" value="1"/>
</dbReference>
<dbReference type="PRINTS" id="PR00032">
    <property type="entry name" value="HTHARAC"/>
</dbReference>
<dbReference type="InterPro" id="IPR009057">
    <property type="entry name" value="Homeodomain-like_sf"/>
</dbReference>
<evidence type="ECO:0000313" key="5">
    <source>
        <dbReference type="EMBL" id="ANB10617.1"/>
    </source>
</evidence>
<evidence type="ECO:0000256" key="3">
    <source>
        <dbReference type="ARBA" id="ARBA00023163"/>
    </source>
</evidence>
<organism evidence="5 6">
    <name type="scientific">Streptomyces ambofaciens</name>
    <dbReference type="NCBI Taxonomy" id="1889"/>
    <lineage>
        <taxon>Bacteria</taxon>
        <taxon>Bacillati</taxon>
        <taxon>Actinomycetota</taxon>
        <taxon>Actinomycetes</taxon>
        <taxon>Kitasatosporales</taxon>
        <taxon>Streptomycetaceae</taxon>
        <taxon>Streptomyces</taxon>
    </lineage>
</organism>
<sequence length="258" mass="27687">MVDGPQTRLGQILLAGEVSDADPGPFEGPRAQPGWVLSHVTEGSGTYRHRDGREEPIVPGTLTVVAPGVPHTYGTLPGERWTEQFAVVTGPLFTTLADAGILVGSGPRALRAPLSATVFHTVFGSRRATAGEHQLLALADWLVDAAPAAESAPSGPVEQARNLLTADLGARVDLREVAAAVGLPYDTFRRRFAAEVGQAPLAYRNAHRLRGAASLLRMTTMTVRQVARHFGFNDEFHFSRRFHGHFGVPPSDYRRGAG</sequence>
<dbReference type="Pfam" id="PF12833">
    <property type="entry name" value="HTH_18"/>
    <property type="match status" value="1"/>
</dbReference>
<evidence type="ECO:0000259" key="4">
    <source>
        <dbReference type="PROSITE" id="PS01124"/>
    </source>
</evidence>
<dbReference type="InterPro" id="IPR037923">
    <property type="entry name" value="HTH-like"/>
</dbReference>
<dbReference type="PANTHER" id="PTHR46796">
    <property type="entry name" value="HTH-TYPE TRANSCRIPTIONAL ACTIVATOR RHAS-RELATED"/>
    <property type="match status" value="1"/>
</dbReference>
<evidence type="ECO:0000313" key="6">
    <source>
        <dbReference type="Proteomes" id="UP000076720"/>
    </source>
</evidence>
<dbReference type="EMBL" id="CP012949">
    <property type="protein sequence ID" value="ANB10617.1"/>
    <property type="molecule type" value="Genomic_DNA"/>
</dbReference>
<gene>
    <name evidence="5" type="ORF">SAM40697_6664</name>
</gene>
<name>A0ABM6B9L5_STRAM</name>